<organism evidence="1 2">
    <name type="scientific">Stieleria varia</name>
    <dbReference type="NCBI Taxonomy" id="2528005"/>
    <lineage>
        <taxon>Bacteria</taxon>
        <taxon>Pseudomonadati</taxon>
        <taxon>Planctomycetota</taxon>
        <taxon>Planctomycetia</taxon>
        <taxon>Pirellulales</taxon>
        <taxon>Pirellulaceae</taxon>
        <taxon>Stieleria</taxon>
    </lineage>
</organism>
<accession>A0A5C5ZM00</accession>
<dbReference type="OrthoDB" id="10011436at2"/>
<dbReference type="RefSeq" id="WP_146523798.1">
    <property type="nucleotide sequence ID" value="NZ_CP151726.1"/>
</dbReference>
<gene>
    <name evidence="1" type="ORF">Pla52n_69680</name>
</gene>
<proteinExistence type="predicted"/>
<dbReference type="Proteomes" id="UP000320176">
    <property type="component" value="Unassembled WGS sequence"/>
</dbReference>
<name>A0A5C5ZM00_9BACT</name>
<sequence length="213" mass="22943">MRKNSQSRNRFNHLPITAGIVLVVLGIWTPAAAGVITSMQLSTNGSSQLDAIDSFAFNDDQDLGRFWTFAGTMGDSLTLSVMRSEPQYDPYVWLFEGAFTDTSEFGGGASSFIDSGDPGFLGFFDDGGAAYAADYILPGEFTYDVQFTLSLPTSGTYTAIVTSFNSGDDGGDGFYDYQISANVSSAAVPEPSSVWLIAGAIILCGRQHRRKRR</sequence>
<dbReference type="EMBL" id="SJPN01000031">
    <property type="protein sequence ID" value="TWT87861.1"/>
    <property type="molecule type" value="Genomic_DNA"/>
</dbReference>
<evidence type="ECO:0008006" key="3">
    <source>
        <dbReference type="Google" id="ProtNLM"/>
    </source>
</evidence>
<keyword evidence="2" id="KW-1185">Reference proteome</keyword>
<evidence type="ECO:0000313" key="1">
    <source>
        <dbReference type="EMBL" id="TWT87861.1"/>
    </source>
</evidence>
<comment type="caution">
    <text evidence="1">The sequence shown here is derived from an EMBL/GenBank/DDBJ whole genome shotgun (WGS) entry which is preliminary data.</text>
</comment>
<protein>
    <recommendedName>
        <fullName evidence="3">PEP-CTERM protein-sorting domain-containing protein</fullName>
    </recommendedName>
</protein>
<reference evidence="1 2" key="1">
    <citation type="submission" date="2019-02" db="EMBL/GenBank/DDBJ databases">
        <title>Deep-cultivation of Planctomycetes and their phenomic and genomic characterization uncovers novel biology.</title>
        <authorList>
            <person name="Wiegand S."/>
            <person name="Jogler M."/>
            <person name="Boedeker C."/>
            <person name="Pinto D."/>
            <person name="Vollmers J."/>
            <person name="Rivas-Marin E."/>
            <person name="Kohn T."/>
            <person name="Peeters S.H."/>
            <person name="Heuer A."/>
            <person name="Rast P."/>
            <person name="Oberbeckmann S."/>
            <person name="Bunk B."/>
            <person name="Jeske O."/>
            <person name="Meyerdierks A."/>
            <person name="Storesund J.E."/>
            <person name="Kallscheuer N."/>
            <person name="Luecker S."/>
            <person name="Lage O.M."/>
            <person name="Pohl T."/>
            <person name="Merkel B.J."/>
            <person name="Hornburger P."/>
            <person name="Mueller R.-W."/>
            <person name="Bruemmer F."/>
            <person name="Labrenz M."/>
            <person name="Spormann A.M."/>
            <person name="Op Den Camp H."/>
            <person name="Overmann J."/>
            <person name="Amann R."/>
            <person name="Jetten M.S.M."/>
            <person name="Mascher T."/>
            <person name="Medema M.H."/>
            <person name="Devos D.P."/>
            <person name="Kaster A.-K."/>
            <person name="Ovreas L."/>
            <person name="Rohde M."/>
            <person name="Galperin M.Y."/>
            <person name="Jogler C."/>
        </authorList>
    </citation>
    <scope>NUCLEOTIDE SEQUENCE [LARGE SCALE GENOMIC DNA]</scope>
    <source>
        <strain evidence="1 2">Pla52n</strain>
    </source>
</reference>
<evidence type="ECO:0000313" key="2">
    <source>
        <dbReference type="Proteomes" id="UP000320176"/>
    </source>
</evidence>
<dbReference type="AlphaFoldDB" id="A0A5C5ZM00"/>